<keyword evidence="3" id="KW-0709">Segmentation polarity protein</keyword>
<dbReference type="InterPro" id="IPR013087">
    <property type="entry name" value="Znf_C2H2_type"/>
</dbReference>
<dbReference type="STRING" id="7398.A0A1A9ZXZ0"/>
<evidence type="ECO:0000256" key="8">
    <source>
        <dbReference type="ARBA" id="ARBA00023015"/>
    </source>
</evidence>
<keyword evidence="3" id="KW-0217">Developmental protein</keyword>
<dbReference type="EnsemblMetazoa" id="GPAI028520-RA">
    <property type="protein sequence ID" value="GPAI028520-PA"/>
    <property type="gene ID" value="GPAI028520"/>
</dbReference>
<evidence type="ECO:0000256" key="2">
    <source>
        <dbReference type="ARBA" id="ARBA00010831"/>
    </source>
</evidence>
<name>A0A1A9ZXZ0_GLOPL</name>
<keyword evidence="8" id="KW-0805">Transcription regulation</keyword>
<keyword evidence="11" id="KW-0539">Nucleus</keyword>
<proteinExistence type="inferred from homology"/>
<dbReference type="FunFam" id="3.30.160.60:FF:000031">
    <property type="entry name" value="GLI family zinc finger 3"/>
    <property type="match status" value="1"/>
</dbReference>
<feature type="compositionally biased region" description="Basic and acidic residues" evidence="13">
    <location>
        <begin position="661"/>
        <end position="673"/>
    </location>
</feature>
<organism evidence="15 16">
    <name type="scientific">Glossina pallidipes</name>
    <name type="common">Tsetse fly</name>
    <dbReference type="NCBI Taxonomy" id="7398"/>
    <lineage>
        <taxon>Eukaryota</taxon>
        <taxon>Metazoa</taxon>
        <taxon>Ecdysozoa</taxon>
        <taxon>Arthropoda</taxon>
        <taxon>Hexapoda</taxon>
        <taxon>Insecta</taxon>
        <taxon>Pterygota</taxon>
        <taxon>Neoptera</taxon>
        <taxon>Endopterygota</taxon>
        <taxon>Diptera</taxon>
        <taxon>Brachycera</taxon>
        <taxon>Muscomorpha</taxon>
        <taxon>Hippoboscoidea</taxon>
        <taxon>Glossinidae</taxon>
        <taxon>Glossina</taxon>
    </lineage>
</organism>
<dbReference type="PROSITE" id="PS50157">
    <property type="entry name" value="ZINC_FINGER_C2H2_2"/>
    <property type="match status" value="4"/>
</dbReference>
<keyword evidence="9" id="KW-0238">DNA-binding</keyword>
<dbReference type="InterPro" id="IPR056436">
    <property type="entry name" value="Znf-C2H2_ZIC1-5/GLI1-3-like"/>
</dbReference>
<dbReference type="FunFam" id="3.30.160.60:FF:000019">
    <property type="entry name" value="GLI family zinc finger 3"/>
    <property type="match status" value="1"/>
</dbReference>
<comment type="similarity">
    <text evidence="2">Belongs to the GLI C2H2-type zinc-finger protein family.</text>
</comment>
<evidence type="ECO:0000313" key="16">
    <source>
        <dbReference type="Proteomes" id="UP000092445"/>
    </source>
</evidence>
<evidence type="ECO:0000256" key="11">
    <source>
        <dbReference type="ARBA" id="ARBA00023242"/>
    </source>
</evidence>
<dbReference type="VEuPathDB" id="VectorBase:GPAI028520"/>
<dbReference type="GO" id="GO:0007367">
    <property type="term" value="P:segment polarity determination"/>
    <property type="evidence" value="ECO:0007669"/>
    <property type="project" value="UniProtKB-KW"/>
</dbReference>
<evidence type="ECO:0000256" key="3">
    <source>
        <dbReference type="ARBA" id="ARBA00022716"/>
    </source>
</evidence>
<feature type="region of interest" description="Disordered" evidence="13">
    <location>
        <begin position="625"/>
        <end position="726"/>
    </location>
</feature>
<feature type="domain" description="C2H2-type" evidence="14">
    <location>
        <begin position="536"/>
        <end position="565"/>
    </location>
</feature>
<evidence type="ECO:0000256" key="6">
    <source>
        <dbReference type="ARBA" id="ARBA00022771"/>
    </source>
</evidence>
<evidence type="ECO:0000256" key="7">
    <source>
        <dbReference type="ARBA" id="ARBA00022833"/>
    </source>
</evidence>
<dbReference type="GO" id="GO:0000981">
    <property type="term" value="F:DNA-binding transcription factor activity, RNA polymerase II-specific"/>
    <property type="evidence" value="ECO:0007669"/>
    <property type="project" value="TreeGrafter"/>
</dbReference>
<evidence type="ECO:0000256" key="9">
    <source>
        <dbReference type="ARBA" id="ARBA00023125"/>
    </source>
</evidence>
<dbReference type="FunFam" id="3.30.160.60:FF:000048">
    <property type="entry name" value="GLI family zinc finger 3"/>
    <property type="match status" value="1"/>
</dbReference>
<dbReference type="GO" id="GO:0005634">
    <property type="term" value="C:nucleus"/>
    <property type="evidence" value="ECO:0007669"/>
    <property type="project" value="UniProtKB-SubCell"/>
</dbReference>
<accession>A0A1A9ZXZ0</accession>
<protein>
    <recommendedName>
        <fullName evidence="14">C2H2-type domain-containing protein</fullName>
    </recommendedName>
</protein>
<dbReference type="Pfam" id="PF00096">
    <property type="entry name" value="zf-C2H2"/>
    <property type="match status" value="1"/>
</dbReference>
<dbReference type="SUPFAM" id="SSF57667">
    <property type="entry name" value="beta-beta-alpha zinc fingers"/>
    <property type="match status" value="3"/>
</dbReference>
<dbReference type="GO" id="GO:0140297">
    <property type="term" value="F:DNA-binding transcription factor binding"/>
    <property type="evidence" value="ECO:0007669"/>
    <property type="project" value="UniProtKB-ARBA"/>
</dbReference>
<dbReference type="SMART" id="SM00355">
    <property type="entry name" value="ZnF_C2H2"/>
    <property type="match status" value="5"/>
</dbReference>
<evidence type="ECO:0000259" key="14">
    <source>
        <dbReference type="PROSITE" id="PS50157"/>
    </source>
</evidence>
<dbReference type="PANTHER" id="PTHR45718:SF4">
    <property type="entry name" value="TRANSCRIPTIONAL ACTIVATOR CUBITUS INTERRUPTUS"/>
    <property type="match status" value="1"/>
</dbReference>
<feature type="compositionally biased region" description="Polar residues" evidence="13">
    <location>
        <begin position="675"/>
        <end position="699"/>
    </location>
</feature>
<dbReference type="Pfam" id="PF23561">
    <property type="entry name" value="zf-C2H2_15"/>
    <property type="match status" value="1"/>
</dbReference>
<keyword evidence="5" id="KW-0677">Repeat</keyword>
<dbReference type="InterPro" id="IPR036236">
    <property type="entry name" value="Znf_C2H2_sf"/>
</dbReference>
<dbReference type="GO" id="GO:0000978">
    <property type="term" value="F:RNA polymerase II cis-regulatory region sequence-specific DNA binding"/>
    <property type="evidence" value="ECO:0007669"/>
    <property type="project" value="TreeGrafter"/>
</dbReference>
<feature type="domain" description="C2H2-type" evidence="14">
    <location>
        <begin position="508"/>
        <end position="535"/>
    </location>
</feature>
<reference evidence="15" key="2">
    <citation type="submission" date="2020-05" db="UniProtKB">
        <authorList>
            <consortium name="EnsemblMetazoa"/>
        </authorList>
    </citation>
    <scope>IDENTIFICATION</scope>
    <source>
        <strain evidence="15">IAEA</strain>
    </source>
</reference>
<dbReference type="PROSITE" id="PS00028">
    <property type="entry name" value="ZINC_FINGER_C2H2_1"/>
    <property type="match status" value="4"/>
</dbReference>
<evidence type="ECO:0000256" key="1">
    <source>
        <dbReference type="ARBA" id="ARBA00004123"/>
    </source>
</evidence>
<evidence type="ECO:0000256" key="4">
    <source>
        <dbReference type="ARBA" id="ARBA00022723"/>
    </source>
</evidence>
<evidence type="ECO:0000256" key="12">
    <source>
        <dbReference type="PROSITE-ProRule" id="PRU00042"/>
    </source>
</evidence>
<keyword evidence="16" id="KW-1185">Reference proteome</keyword>
<dbReference type="GO" id="GO:0000122">
    <property type="term" value="P:negative regulation of transcription by RNA polymerase II"/>
    <property type="evidence" value="ECO:0007669"/>
    <property type="project" value="UniProtKB-ARBA"/>
</dbReference>
<keyword evidence="10" id="KW-0804">Transcription</keyword>
<dbReference type="InterPro" id="IPR043359">
    <property type="entry name" value="GLI-like"/>
</dbReference>
<dbReference type="PANTHER" id="PTHR45718">
    <property type="entry name" value="TRANSCRIPTIONAL ACTIVATOR CUBITUS INTERRUPTUS"/>
    <property type="match status" value="1"/>
</dbReference>
<dbReference type="FunFam" id="3.30.160.60:FF:000068">
    <property type="entry name" value="GLI family zinc finger 3"/>
    <property type="match status" value="1"/>
</dbReference>
<keyword evidence="7" id="KW-0862">Zinc</keyword>
<feature type="domain" description="C2H2-type" evidence="14">
    <location>
        <begin position="566"/>
        <end position="596"/>
    </location>
</feature>
<dbReference type="GO" id="GO:0008270">
    <property type="term" value="F:zinc ion binding"/>
    <property type="evidence" value="ECO:0007669"/>
    <property type="project" value="UniProtKB-KW"/>
</dbReference>
<feature type="domain" description="C2H2-type" evidence="14">
    <location>
        <begin position="597"/>
        <end position="627"/>
    </location>
</feature>
<feature type="region of interest" description="Disordered" evidence="13">
    <location>
        <begin position="950"/>
        <end position="973"/>
    </location>
</feature>
<sequence>YSDLQFLASRRAAAATTSLPPPLRGEVNGNIADSISTASNANMPLVGTNGPVGISAINRNSLSAQDTSFVAPGTHHHAVPFHHHVAHTGLQVAGGPPQPSSAQAHDFHPAYRIPAGYIEHIYSLQRLSPSSSFHDPYANCGPAIHLTGLGLNSGDYLAARGVGSLGELHPAATTAAVAASSLASTEFHFSIDNARLSSSRQGTMRASISRKRALSSSPYSDSFDINSMIRFSPNSLANIMNGSRASSAASGSYGHLSAGTISPIHDSMAPHLQQLQAHLLRASAGLFHPLSTHQTAAANMLSLGHVHSLQTAVAAAASTAAVTAAAVSAGGGPHGTISNCNFQTINCQPNSDSDCNINNSNRINSNSNITATISNSTKQKAYEDMCAERKLEQPSSTSNDITSVEADSASAMATANKRYRNTRIASTKTNLTTANVQHCSISTPTTYNDYECSTVDTTDIKDEPGDFIETNCHWQECDVEFQTQDELVKHINNDHIQCNKKTFICRWENCSRGEKPFKAQYMLVVHMRRHTGEKPHKCTFEGCCKAYSRLENLKTHLRSHTGEKPYTCEYPGCSKAFSNASDRAKHQNRTHSNEKPYICKAPGCTKRYTDPSSLRKHVKTVHGAEFYANKKHKGSTHDTDNTNGGNGNNGVKSHGARQRHHQLDISPRSDEFLSAKNTSMSSPSIKSESDPNSPSQLSIHSPIPVAGQQAHQHGKTFKASNNGTHGQGMCVKGRYSLSEDYNPGQADDVWSFDDDLDAAELPIVLRAMVSISTNSNGNSAYGNATVAGNTSASGLSSMRQRFRSRLQAKAVNLSASTLSNIPETNSGLGIGIGELNERINELKMECGTSPKKKQQNVPSNLCNESNMTELHTCLVYPNSVCCGNRSSHINTSSHYSGISSNFRRESQTSNSSTYYCSMQSHRSSQCSQLSLISTMRPCYNTGSLYDPISPGCSRRSSQMSTITTSGGVGVNSMPLTPNTMVSFNNANNESSTHTNKCDHHFPDNSRLGCKINNSLPPPPSSHLISTHLQKFRQNFEFSQQNGFTSTNGMCKTSDVSTICDTDNDGIAAITTTTYCFSEPVKLTEERIVLSPSSSMDTIQNVQWAQLNNLKLTKQNGENNKAITKSSLDHHPNEKVNLDEVEDDELIENKLVLPDEMLQYLNQVADHSRGQMTPTSDYANVVTEDISKVQAENTAFNAALASYTSNTRSATNLIPMSIMSSQPNFTLTAGMDSPLSQANYISANHTSPTNTKLFTERCLNHHHQYINYYHLSAPNASQRCCVDAQPPTSQQQQTLLVMQGLYSQNVTAATDNSITNMPELNDLGSRSSCITTAAHYYANQETTAEMSLQTSAIPMNTIENDIQCGDISQSQMSPHLIRPVTTATNQEAFMPFNMSFSSNFTKNDPGPHYSHYVSSHSCNLDNASNDMCTDVYQRTLKYVQSCQNWLQTKDHNDFSCATGMAADYTKLQYSNILDQPDVTSSTHPNSNMIINDMTTSLNSLLEENRYLQMIQ</sequence>
<comment type="subcellular location">
    <subcellularLocation>
        <location evidence="1">Nucleus</location>
    </subcellularLocation>
</comment>
<keyword evidence="4" id="KW-0479">Metal-binding</keyword>
<evidence type="ECO:0000256" key="13">
    <source>
        <dbReference type="SAM" id="MobiDB-lite"/>
    </source>
</evidence>
<evidence type="ECO:0000313" key="15">
    <source>
        <dbReference type="EnsemblMetazoa" id="GPAI028520-PA"/>
    </source>
</evidence>
<evidence type="ECO:0000256" key="5">
    <source>
        <dbReference type="ARBA" id="ARBA00022737"/>
    </source>
</evidence>
<dbReference type="Proteomes" id="UP000092445">
    <property type="component" value="Unassembled WGS sequence"/>
</dbReference>
<dbReference type="Gene3D" id="3.30.160.60">
    <property type="entry name" value="Classic Zinc Finger"/>
    <property type="match status" value="5"/>
</dbReference>
<reference evidence="16" key="1">
    <citation type="submission" date="2014-03" db="EMBL/GenBank/DDBJ databases">
        <authorList>
            <person name="Aksoy S."/>
            <person name="Warren W."/>
            <person name="Wilson R.K."/>
        </authorList>
    </citation>
    <scope>NUCLEOTIDE SEQUENCE [LARGE SCALE GENOMIC DNA]</scope>
    <source>
        <strain evidence="16">IAEA</strain>
    </source>
</reference>
<evidence type="ECO:0000256" key="10">
    <source>
        <dbReference type="ARBA" id="ARBA00023163"/>
    </source>
</evidence>
<dbReference type="FunFam" id="3.30.160.60:FF:000036">
    <property type="entry name" value="GLI family zinc finger 3"/>
    <property type="match status" value="1"/>
</dbReference>
<keyword evidence="6 12" id="KW-0863">Zinc-finger</keyword>
<feature type="compositionally biased region" description="Polar residues" evidence="13">
    <location>
        <begin position="954"/>
        <end position="965"/>
    </location>
</feature>